<keyword evidence="1" id="KW-0732">Signal</keyword>
<reference evidence="2" key="1">
    <citation type="submission" date="2023-03" db="EMBL/GenBank/DDBJ databases">
        <title>Edaphobacter sp.</title>
        <authorList>
            <person name="Huber K.J."/>
            <person name="Papendorf J."/>
            <person name="Pilke C."/>
            <person name="Bunk B."/>
            <person name="Sproeer C."/>
            <person name="Pester M."/>
        </authorList>
    </citation>
    <scope>NUCLEOTIDE SEQUENCE</scope>
    <source>
        <strain evidence="2">DSM 109919</strain>
        <strain evidence="3">DSM 109920</strain>
    </source>
</reference>
<dbReference type="KEGG" id="epl:P4G45_15865"/>
<proteinExistence type="predicted"/>
<dbReference type="EMBL" id="CP121194">
    <property type="protein sequence ID" value="XBH09943.1"/>
    <property type="molecule type" value="Genomic_DNA"/>
</dbReference>
<dbReference type="EMBL" id="CP121195">
    <property type="protein sequence ID" value="XBH13378.1"/>
    <property type="molecule type" value="Genomic_DNA"/>
</dbReference>
<evidence type="ECO:0000256" key="1">
    <source>
        <dbReference type="SAM" id="SignalP"/>
    </source>
</evidence>
<name>A0AAU7CYA5_9BACT</name>
<accession>A0AAU7D8D8</accession>
<evidence type="ECO:0000313" key="3">
    <source>
        <dbReference type="EMBL" id="XBH13378.1"/>
    </source>
</evidence>
<dbReference type="AlphaFoldDB" id="A0AAU7CYA5"/>
<dbReference type="RefSeq" id="WP_348267450.1">
    <property type="nucleotide sequence ID" value="NZ_CP121194.1"/>
</dbReference>
<sequence length="58" mass="5745">MQNIVRTFAIVLVLTGAAASTQTSSASAKTIITAKVSAGPTPVCPPNAPNACGMNGGW</sequence>
<gene>
    <name evidence="2" type="ORF">P4G45_15865</name>
    <name evidence="3" type="ORF">P8936_17075</name>
</gene>
<evidence type="ECO:0000313" key="2">
    <source>
        <dbReference type="EMBL" id="XBH09943.1"/>
    </source>
</evidence>
<protein>
    <submittedName>
        <fullName evidence="2">Uncharacterized protein</fullName>
    </submittedName>
</protein>
<feature type="signal peptide" evidence="1">
    <location>
        <begin position="1"/>
        <end position="28"/>
    </location>
</feature>
<feature type="chain" id="PRO_5043288594" evidence="1">
    <location>
        <begin position="29"/>
        <end position="58"/>
    </location>
</feature>
<organism evidence="2">
    <name type="scientific">Edaphobacter paludis</name>
    <dbReference type="NCBI Taxonomy" id="3035702"/>
    <lineage>
        <taxon>Bacteria</taxon>
        <taxon>Pseudomonadati</taxon>
        <taxon>Acidobacteriota</taxon>
        <taxon>Terriglobia</taxon>
        <taxon>Terriglobales</taxon>
        <taxon>Acidobacteriaceae</taxon>
        <taxon>Edaphobacter</taxon>
    </lineage>
</organism>
<accession>A0AAU7CYA5</accession>